<name>A0AA38SMV9_9ASTR</name>
<evidence type="ECO:0000256" key="5">
    <source>
        <dbReference type="ARBA" id="ARBA00022777"/>
    </source>
</evidence>
<evidence type="ECO:0000256" key="4">
    <source>
        <dbReference type="ARBA" id="ARBA00022741"/>
    </source>
</evidence>
<dbReference type="GO" id="GO:0004430">
    <property type="term" value="F:1-phosphatidylinositol 4-kinase activity"/>
    <property type="evidence" value="ECO:0007669"/>
    <property type="project" value="UniProtKB-EC"/>
</dbReference>
<evidence type="ECO:0000256" key="3">
    <source>
        <dbReference type="ARBA" id="ARBA00022679"/>
    </source>
</evidence>
<dbReference type="InterPro" id="IPR044571">
    <property type="entry name" value="P4KG1-8"/>
</dbReference>
<feature type="domain" description="PI3K/PI4K catalytic" evidence="7">
    <location>
        <begin position="15"/>
        <end position="97"/>
    </location>
</feature>
<gene>
    <name evidence="8" type="ORF">OSB04_032054</name>
</gene>
<evidence type="ECO:0000256" key="6">
    <source>
        <dbReference type="ARBA" id="ARBA00022840"/>
    </source>
</evidence>
<comment type="caution">
    <text evidence="8">The sequence shown here is derived from an EMBL/GenBank/DDBJ whole genome shotgun (WGS) entry which is preliminary data.</text>
</comment>
<keyword evidence="6" id="KW-0067">ATP-binding</keyword>
<keyword evidence="3" id="KW-0808">Transferase</keyword>
<accession>A0AA38SMV9</accession>
<dbReference type="PANTHER" id="PTHR45800">
    <property type="entry name" value="PHOSPHATIDYLINOSITOL 4-KINASE GAMMA"/>
    <property type="match status" value="1"/>
</dbReference>
<dbReference type="PANTHER" id="PTHR45800:SF4">
    <property type="entry name" value="PHOSPHATIDYLINOSITOL 4-KINASE GAMMA 3"/>
    <property type="match status" value="1"/>
</dbReference>
<dbReference type="InterPro" id="IPR000403">
    <property type="entry name" value="PI3/4_kinase_cat_dom"/>
</dbReference>
<dbReference type="AlphaFoldDB" id="A0AA38SMV9"/>
<dbReference type="Pfam" id="PF00454">
    <property type="entry name" value="PI3_PI4_kinase"/>
    <property type="match status" value="1"/>
</dbReference>
<proteinExistence type="inferred from homology"/>
<evidence type="ECO:0000256" key="1">
    <source>
        <dbReference type="ARBA" id="ARBA00008941"/>
    </source>
</evidence>
<organism evidence="8 9">
    <name type="scientific">Centaurea solstitialis</name>
    <name type="common">yellow star-thistle</name>
    <dbReference type="NCBI Taxonomy" id="347529"/>
    <lineage>
        <taxon>Eukaryota</taxon>
        <taxon>Viridiplantae</taxon>
        <taxon>Streptophyta</taxon>
        <taxon>Embryophyta</taxon>
        <taxon>Tracheophyta</taxon>
        <taxon>Spermatophyta</taxon>
        <taxon>Magnoliopsida</taxon>
        <taxon>eudicotyledons</taxon>
        <taxon>Gunneridae</taxon>
        <taxon>Pentapetalae</taxon>
        <taxon>asterids</taxon>
        <taxon>campanulids</taxon>
        <taxon>Asterales</taxon>
        <taxon>Asteraceae</taxon>
        <taxon>Carduoideae</taxon>
        <taxon>Cardueae</taxon>
        <taxon>Centaureinae</taxon>
        <taxon>Centaurea</taxon>
    </lineage>
</organism>
<sequence>MKGSQISKNIGVPPEKGFAGVPSTVPVKILHKDFYHPNGYDGTIRNLKMDLLHNYVENFGNCENYGPKLFPLWDVQKIAAFDLRVANTDRPCGNILLTYLYWPKANEPLLSEVVEYVIELDAEKDIEVLRFNGWKVSTECALILKISILQKAAAKGM</sequence>
<evidence type="ECO:0000313" key="9">
    <source>
        <dbReference type="Proteomes" id="UP001172457"/>
    </source>
</evidence>
<dbReference type="EMBL" id="JARYMX010000008">
    <property type="protein sequence ID" value="KAJ9539321.1"/>
    <property type="molecule type" value="Genomic_DNA"/>
</dbReference>
<keyword evidence="4" id="KW-0547">Nucleotide-binding</keyword>
<evidence type="ECO:0000256" key="2">
    <source>
        <dbReference type="ARBA" id="ARBA00012169"/>
    </source>
</evidence>
<keyword evidence="5" id="KW-0418">Kinase</keyword>
<keyword evidence="9" id="KW-1185">Reference proteome</keyword>
<reference evidence="8" key="1">
    <citation type="submission" date="2023-03" db="EMBL/GenBank/DDBJ databases">
        <title>Chromosome-scale reference genome and RAD-based genetic map of yellow starthistle (Centaurea solstitialis) reveal putative structural variation and QTLs associated with invader traits.</title>
        <authorList>
            <person name="Reatini B."/>
            <person name="Cang F.A."/>
            <person name="Jiang Q."/>
            <person name="Mckibben M.T.W."/>
            <person name="Barker M.S."/>
            <person name="Rieseberg L.H."/>
            <person name="Dlugosch K.M."/>
        </authorList>
    </citation>
    <scope>NUCLEOTIDE SEQUENCE</scope>
    <source>
        <strain evidence="8">CAN-66</strain>
        <tissue evidence="8">Leaf</tissue>
    </source>
</reference>
<evidence type="ECO:0000313" key="8">
    <source>
        <dbReference type="EMBL" id="KAJ9539321.1"/>
    </source>
</evidence>
<comment type="similarity">
    <text evidence="1">Belongs to the PI3/PI4-kinase family. Type II PI4K subfamily.</text>
</comment>
<dbReference type="Proteomes" id="UP001172457">
    <property type="component" value="Chromosome 8"/>
</dbReference>
<evidence type="ECO:0000259" key="7">
    <source>
        <dbReference type="Pfam" id="PF00454"/>
    </source>
</evidence>
<dbReference type="GO" id="GO:0005524">
    <property type="term" value="F:ATP binding"/>
    <property type="evidence" value="ECO:0007669"/>
    <property type="project" value="UniProtKB-KW"/>
</dbReference>
<dbReference type="EC" id="2.7.1.67" evidence="2"/>
<protein>
    <recommendedName>
        <fullName evidence="2">1-phosphatidylinositol 4-kinase</fullName>
        <ecNumber evidence="2">2.7.1.67</ecNumber>
    </recommendedName>
</protein>